<dbReference type="Proteomes" id="UP000799324">
    <property type="component" value="Unassembled WGS sequence"/>
</dbReference>
<evidence type="ECO:0000313" key="3">
    <source>
        <dbReference type="EMBL" id="KAF2657130.1"/>
    </source>
</evidence>
<dbReference type="Pfam" id="PF04818">
    <property type="entry name" value="CID"/>
    <property type="match status" value="1"/>
</dbReference>
<proteinExistence type="predicted"/>
<dbReference type="InterPro" id="IPR006569">
    <property type="entry name" value="CID_dom"/>
</dbReference>
<feature type="region of interest" description="Disordered" evidence="1">
    <location>
        <begin position="412"/>
        <end position="541"/>
    </location>
</feature>
<feature type="compositionally biased region" description="Low complexity" evidence="1">
    <location>
        <begin position="635"/>
        <end position="645"/>
    </location>
</feature>
<dbReference type="AlphaFoldDB" id="A0A6A6TBG7"/>
<feature type="compositionally biased region" description="Basic and acidic residues" evidence="1">
    <location>
        <begin position="490"/>
        <end position="502"/>
    </location>
</feature>
<feature type="region of interest" description="Disordered" evidence="1">
    <location>
        <begin position="615"/>
        <end position="651"/>
    </location>
</feature>
<evidence type="ECO:0000259" key="2">
    <source>
        <dbReference type="PROSITE" id="PS51391"/>
    </source>
</evidence>
<dbReference type="Gene3D" id="1.25.40.90">
    <property type="match status" value="1"/>
</dbReference>
<dbReference type="InterPro" id="IPR008942">
    <property type="entry name" value="ENTH_VHS"/>
</dbReference>
<feature type="domain" description="CID" evidence="2">
    <location>
        <begin position="99"/>
        <end position="253"/>
    </location>
</feature>
<organism evidence="3 4">
    <name type="scientific">Lophiostoma macrostomum CBS 122681</name>
    <dbReference type="NCBI Taxonomy" id="1314788"/>
    <lineage>
        <taxon>Eukaryota</taxon>
        <taxon>Fungi</taxon>
        <taxon>Dikarya</taxon>
        <taxon>Ascomycota</taxon>
        <taxon>Pezizomycotina</taxon>
        <taxon>Dothideomycetes</taxon>
        <taxon>Pleosporomycetidae</taxon>
        <taxon>Pleosporales</taxon>
        <taxon>Lophiostomataceae</taxon>
        <taxon>Lophiostoma</taxon>
    </lineage>
</organism>
<feature type="compositionally biased region" description="Basic residues" evidence="1">
    <location>
        <begin position="423"/>
        <end position="438"/>
    </location>
</feature>
<dbReference type="EMBL" id="MU004328">
    <property type="protein sequence ID" value="KAF2657130.1"/>
    <property type="molecule type" value="Genomic_DNA"/>
</dbReference>
<keyword evidence="4" id="KW-1185">Reference proteome</keyword>
<dbReference type="PROSITE" id="PS51391">
    <property type="entry name" value="CID"/>
    <property type="match status" value="1"/>
</dbReference>
<evidence type="ECO:0000313" key="4">
    <source>
        <dbReference type="Proteomes" id="UP000799324"/>
    </source>
</evidence>
<gene>
    <name evidence="3" type="ORF">K491DRAFT_757034</name>
</gene>
<reference evidence="3" key="1">
    <citation type="journal article" date="2020" name="Stud. Mycol.">
        <title>101 Dothideomycetes genomes: a test case for predicting lifestyles and emergence of pathogens.</title>
        <authorList>
            <person name="Haridas S."/>
            <person name="Albert R."/>
            <person name="Binder M."/>
            <person name="Bloem J."/>
            <person name="Labutti K."/>
            <person name="Salamov A."/>
            <person name="Andreopoulos B."/>
            <person name="Baker S."/>
            <person name="Barry K."/>
            <person name="Bills G."/>
            <person name="Bluhm B."/>
            <person name="Cannon C."/>
            <person name="Castanera R."/>
            <person name="Culley D."/>
            <person name="Daum C."/>
            <person name="Ezra D."/>
            <person name="Gonzalez J."/>
            <person name="Henrissat B."/>
            <person name="Kuo A."/>
            <person name="Liang C."/>
            <person name="Lipzen A."/>
            <person name="Lutzoni F."/>
            <person name="Magnuson J."/>
            <person name="Mondo S."/>
            <person name="Nolan M."/>
            <person name="Ohm R."/>
            <person name="Pangilinan J."/>
            <person name="Park H.-J."/>
            <person name="Ramirez L."/>
            <person name="Alfaro M."/>
            <person name="Sun H."/>
            <person name="Tritt A."/>
            <person name="Yoshinaga Y."/>
            <person name="Zwiers L.-H."/>
            <person name="Turgeon B."/>
            <person name="Goodwin S."/>
            <person name="Spatafora J."/>
            <person name="Crous P."/>
            <person name="Grigoriev I."/>
        </authorList>
    </citation>
    <scope>NUCLEOTIDE SEQUENCE</scope>
    <source>
        <strain evidence="3">CBS 122681</strain>
    </source>
</reference>
<sequence>MESSGAALKHSGGDIWMNMQVMRKGLACPMLSQLRRCQNAPNPPEQPFHNICLAPANPLTVMALTEAFNRAATDARIAQLKFKQALSRGGPNPANLATVPLEDSTQFCAHIDAVFEQDTPKNIQTCKQWILKNIVPSETRVVLLGEFLVSVSKAIVVDPAASSAKSLRNRLDILLVISDVLHTLKFHTEGGTSAPIHFAPYIEELVGLIGICLTTKDTQIERKLKGLIKYWHANAFLDPEHLNSIIEGASGLIRVAQGHPPAEVKEVVHTLPDWFGEQSASWHNAPTSYMLERTIKQPARVVPADSMRVNRFSKKHPTATVSGLLDEYFATVDLLKTPVSYEPVDDINEIGNISPDMRPDVLGRVVKEAQGSTATSTANNGYGWSGAFAEDIQANDLPERVLEVRENHAGKMDLDEPEDEHGHHGRYRHTPQFRRRRYSSSASEYQRKPYRGRNDSRSSSGSSYRSRDRSSSCDSQLPRPSRFTDDDDDDVRRPAPDPRSHDAAGPLYPSVNSEYLPAHDLPRGFPQTSHNQPYHPANFVPPPPTTNMAANSFPPPPPSFPALFPMPPYPPPFPLPTGVPMTGMPAPLPNIPFPPMGQIPNQPYGNFGNNVNYGNNTGYSAFNRGGFQGDGSNGRGSYRGSNQRGASSRWN</sequence>
<dbReference type="OrthoDB" id="21470at2759"/>
<accession>A0A6A6TBG7</accession>
<protein>
    <recommendedName>
        <fullName evidence="2">CID domain-containing protein</fullName>
    </recommendedName>
</protein>
<name>A0A6A6TBG7_9PLEO</name>
<evidence type="ECO:0000256" key="1">
    <source>
        <dbReference type="SAM" id="MobiDB-lite"/>
    </source>
</evidence>